<evidence type="ECO:0000256" key="1">
    <source>
        <dbReference type="SAM" id="MobiDB-lite"/>
    </source>
</evidence>
<evidence type="ECO:0000313" key="2">
    <source>
        <dbReference type="EMBL" id="GAA1775529.1"/>
    </source>
</evidence>
<proteinExistence type="predicted"/>
<dbReference type="Proteomes" id="UP001500655">
    <property type="component" value="Unassembled WGS sequence"/>
</dbReference>
<comment type="caution">
    <text evidence="2">The sequence shown here is derived from an EMBL/GenBank/DDBJ whole genome shotgun (WGS) entry which is preliminary data.</text>
</comment>
<keyword evidence="3" id="KW-1185">Reference proteome</keyword>
<gene>
    <name evidence="2" type="ORF">GCM10009681_53840</name>
</gene>
<dbReference type="EMBL" id="BAAALS010000043">
    <property type="protein sequence ID" value="GAA1775529.1"/>
    <property type="molecule type" value="Genomic_DNA"/>
</dbReference>
<sequence length="78" mass="8537">MHGDEGAHEVGAGDRADHDVSPDRDPDEGDARERHQQGYAPGSRGCSHDRLPLDVSGARLSWTLINPATYQRQKSSKD</sequence>
<reference evidence="2 3" key="1">
    <citation type="journal article" date="2019" name="Int. J. Syst. Evol. Microbiol.">
        <title>The Global Catalogue of Microorganisms (GCM) 10K type strain sequencing project: providing services to taxonomists for standard genome sequencing and annotation.</title>
        <authorList>
            <consortium name="The Broad Institute Genomics Platform"/>
            <consortium name="The Broad Institute Genome Sequencing Center for Infectious Disease"/>
            <person name="Wu L."/>
            <person name="Ma J."/>
        </authorList>
    </citation>
    <scope>NUCLEOTIDE SEQUENCE [LARGE SCALE GENOMIC DNA]</scope>
    <source>
        <strain evidence="2 3">JCM 13249</strain>
    </source>
</reference>
<name>A0ABN2L517_9ACTN</name>
<accession>A0ABN2L517</accession>
<feature type="region of interest" description="Disordered" evidence="1">
    <location>
        <begin position="1"/>
        <end position="52"/>
    </location>
</feature>
<organism evidence="2 3">
    <name type="scientific">Luedemannella helvata</name>
    <dbReference type="NCBI Taxonomy" id="349315"/>
    <lineage>
        <taxon>Bacteria</taxon>
        <taxon>Bacillati</taxon>
        <taxon>Actinomycetota</taxon>
        <taxon>Actinomycetes</taxon>
        <taxon>Micromonosporales</taxon>
        <taxon>Micromonosporaceae</taxon>
        <taxon>Luedemannella</taxon>
    </lineage>
</organism>
<feature type="compositionally biased region" description="Basic and acidic residues" evidence="1">
    <location>
        <begin position="1"/>
        <end position="36"/>
    </location>
</feature>
<evidence type="ECO:0000313" key="3">
    <source>
        <dbReference type="Proteomes" id="UP001500655"/>
    </source>
</evidence>
<protein>
    <submittedName>
        <fullName evidence="2">Uncharacterized protein</fullName>
    </submittedName>
</protein>